<feature type="region of interest" description="Disordered" evidence="3">
    <location>
        <begin position="297"/>
        <end position="405"/>
    </location>
</feature>
<keyword evidence="2" id="KW-0863">Zinc-finger</keyword>
<keyword evidence="1" id="KW-0507">mRNA processing</keyword>
<feature type="compositionally biased region" description="Basic residues" evidence="3">
    <location>
        <begin position="353"/>
        <end position="365"/>
    </location>
</feature>
<keyword evidence="2" id="KW-0479">Metal-binding</keyword>
<feature type="compositionally biased region" description="Low complexity" evidence="3">
    <location>
        <begin position="45"/>
        <end position="68"/>
    </location>
</feature>
<dbReference type="GO" id="GO:0003676">
    <property type="term" value="F:nucleic acid binding"/>
    <property type="evidence" value="ECO:0007669"/>
    <property type="project" value="InterPro"/>
</dbReference>
<dbReference type="InterPro" id="IPR028938">
    <property type="entry name" value="Rsf1-like"/>
</dbReference>
<evidence type="ECO:0000259" key="4">
    <source>
        <dbReference type="PROSITE" id="PS50158"/>
    </source>
</evidence>
<gene>
    <name evidence="5" type="ORF">CVT26_012894</name>
</gene>
<dbReference type="GO" id="GO:0031213">
    <property type="term" value="C:RSF complex"/>
    <property type="evidence" value="ECO:0007669"/>
    <property type="project" value="InterPro"/>
</dbReference>
<evidence type="ECO:0000256" key="3">
    <source>
        <dbReference type="SAM" id="MobiDB-lite"/>
    </source>
</evidence>
<feature type="region of interest" description="Disordered" evidence="3">
    <location>
        <begin position="1"/>
        <end position="128"/>
    </location>
</feature>
<feature type="compositionally biased region" description="Polar residues" evidence="3">
    <location>
        <begin position="366"/>
        <end position="386"/>
    </location>
</feature>
<dbReference type="OrthoDB" id="3205788at2759"/>
<feature type="compositionally biased region" description="Polar residues" evidence="3">
    <location>
        <begin position="731"/>
        <end position="745"/>
    </location>
</feature>
<reference evidence="5 6" key="1">
    <citation type="journal article" date="2018" name="Evol. Lett.">
        <title>Horizontal gene cluster transfer increased hallucinogenic mushroom diversity.</title>
        <authorList>
            <person name="Reynolds H.T."/>
            <person name="Vijayakumar V."/>
            <person name="Gluck-Thaler E."/>
            <person name="Korotkin H.B."/>
            <person name="Matheny P.B."/>
            <person name="Slot J.C."/>
        </authorList>
    </citation>
    <scope>NUCLEOTIDE SEQUENCE [LARGE SCALE GENOMIC DNA]</scope>
    <source>
        <strain evidence="5 6">SRW20</strain>
    </source>
</reference>
<dbReference type="Pfam" id="PF00098">
    <property type="entry name" value="zf-CCHC"/>
    <property type="match status" value="1"/>
</dbReference>
<dbReference type="InterPro" id="IPR001878">
    <property type="entry name" value="Znf_CCHC"/>
</dbReference>
<dbReference type="PANTHER" id="PTHR14296">
    <property type="entry name" value="REMODELING AND SPACING FACTOR 1"/>
    <property type="match status" value="1"/>
</dbReference>
<evidence type="ECO:0000313" key="5">
    <source>
        <dbReference type="EMBL" id="PPQ83392.1"/>
    </source>
</evidence>
<feature type="compositionally biased region" description="Polar residues" evidence="3">
    <location>
        <begin position="754"/>
        <end position="785"/>
    </location>
</feature>
<dbReference type="PROSITE" id="PS50158">
    <property type="entry name" value="ZF_CCHC"/>
    <property type="match status" value="1"/>
</dbReference>
<proteinExistence type="predicted"/>
<name>A0A409WY33_9AGAR</name>
<feature type="non-terminal residue" evidence="5">
    <location>
        <position position="965"/>
    </location>
</feature>
<evidence type="ECO:0000313" key="6">
    <source>
        <dbReference type="Proteomes" id="UP000284706"/>
    </source>
</evidence>
<dbReference type="InterPro" id="IPR036875">
    <property type="entry name" value="Znf_CCHC_sf"/>
</dbReference>
<feature type="compositionally biased region" description="Polar residues" evidence="3">
    <location>
        <begin position="318"/>
        <end position="351"/>
    </location>
</feature>
<dbReference type="GO" id="GO:0008270">
    <property type="term" value="F:zinc ion binding"/>
    <property type="evidence" value="ECO:0007669"/>
    <property type="project" value="UniProtKB-KW"/>
</dbReference>
<dbReference type="GO" id="GO:0006355">
    <property type="term" value="P:regulation of DNA-templated transcription"/>
    <property type="evidence" value="ECO:0007669"/>
    <property type="project" value="InterPro"/>
</dbReference>
<dbReference type="GO" id="GO:0006397">
    <property type="term" value="P:mRNA processing"/>
    <property type="evidence" value="ECO:0007669"/>
    <property type="project" value="UniProtKB-KW"/>
</dbReference>
<evidence type="ECO:0000256" key="1">
    <source>
        <dbReference type="ARBA" id="ARBA00022664"/>
    </source>
</evidence>
<dbReference type="PANTHER" id="PTHR14296:SF3">
    <property type="entry name" value="DIKAR, ISOFORM F"/>
    <property type="match status" value="1"/>
</dbReference>
<dbReference type="Gene3D" id="4.10.60.10">
    <property type="entry name" value="Zinc finger, CCHC-type"/>
    <property type="match status" value="1"/>
</dbReference>
<feature type="region of interest" description="Disordered" evidence="3">
    <location>
        <begin position="730"/>
        <end position="793"/>
    </location>
</feature>
<dbReference type="InParanoid" id="A0A409WY33"/>
<keyword evidence="6" id="KW-1185">Reference proteome</keyword>
<feature type="compositionally biased region" description="Low complexity" evidence="3">
    <location>
        <begin position="76"/>
        <end position="98"/>
    </location>
</feature>
<accession>A0A409WY33</accession>
<feature type="compositionally biased region" description="Basic residues" evidence="3">
    <location>
        <begin position="102"/>
        <end position="119"/>
    </location>
</feature>
<feature type="domain" description="CCHC-type" evidence="4">
    <location>
        <begin position="409"/>
        <end position="423"/>
    </location>
</feature>
<protein>
    <recommendedName>
        <fullName evidence="4">CCHC-type domain-containing protein</fullName>
    </recommendedName>
</protein>
<dbReference type="AlphaFoldDB" id="A0A409WY33"/>
<dbReference type="SUPFAM" id="SSF57756">
    <property type="entry name" value="Retrovirus zinc finger-like domains"/>
    <property type="match status" value="1"/>
</dbReference>
<comment type="caution">
    <text evidence="5">The sequence shown here is derived from an EMBL/GenBank/DDBJ whole genome shotgun (WGS) entry which is preliminary data.</text>
</comment>
<keyword evidence="2" id="KW-0862">Zinc</keyword>
<dbReference type="Proteomes" id="UP000284706">
    <property type="component" value="Unassembled WGS sequence"/>
</dbReference>
<dbReference type="SMART" id="SM00343">
    <property type="entry name" value="ZnF_C2HC"/>
    <property type="match status" value="1"/>
</dbReference>
<feature type="compositionally biased region" description="Basic and acidic residues" evidence="3">
    <location>
        <begin position="387"/>
        <end position="405"/>
    </location>
</feature>
<organism evidence="5 6">
    <name type="scientific">Gymnopilus dilepis</name>
    <dbReference type="NCBI Taxonomy" id="231916"/>
    <lineage>
        <taxon>Eukaryota</taxon>
        <taxon>Fungi</taxon>
        <taxon>Dikarya</taxon>
        <taxon>Basidiomycota</taxon>
        <taxon>Agaricomycotina</taxon>
        <taxon>Agaricomycetes</taxon>
        <taxon>Agaricomycetidae</taxon>
        <taxon>Agaricales</taxon>
        <taxon>Agaricineae</taxon>
        <taxon>Hymenogastraceae</taxon>
        <taxon>Gymnopilus</taxon>
    </lineage>
</organism>
<sequence>MVFEGTQHNLRARDANGLVKKPTPRSEADKVGKSKHKGSRKPKPDSSSSSSPSDSSNSTSDSSPSESSSDSETDSDTSSSSSSSDESSSSSSSSSTDSSSRKTSKKRSKRTKKSKKSKKDKSSSSYKPAFKPVIYSGQANLSDYHRFVREATSYVDMAKIPKKHQIVTISHFLKDTAYDFYSHKVASKQKDWKLGRFLKEMFNHCFPVDYTAQMRMKLNRIRQGDMTVDAFVFELEQLFGMFGDLSKRQKALYLWYGLRREIQERMWIEKLNPDISSWKEILDMAVVIEISLGVGNKGDRKGKTVSLSAKDTPRKNTGGENSNQGNPRRDQGPSNRQTYNNPSARTDTARQPNGRHRPPRSRNNSHRGNSQFRRPQNGRYENNNARSDTRRPPRVSDKEREERRSKGLCYKCGGDGHFGRNCPHGDTIHSSGSKPPGLSTHNVEFVDDNNYENVEVLDSLPLGAISFDELDSRSDTVSEHAWVSGVATHQTWQHPAYFIPRRSMGDCYLMVATELLESQSKFTGDEPVHTDVTNRRFELTRQNTDKQGVFYFIEDKLAGTFTKVWLSDLKNPHFDLVNWYNKQLCIHRGIDVERLYGIPIGDAPARVAERLLQDGINSHYPTLQEDLDPEGRFYVHPATHGSSLYIIEDADLEIQVEVPLDHLECPAFNLVDWYNAEIYHVYQETCSVQVNSWKEAYELRASEPSEECGQCVDHYEPSLCEPEYSDLPELQSVSNSDCGSDSVTNEPPPLEPVTPSTSEYSASEGTSDSSDISELTPDDSASMSGDSPLLASMKNPTRQMGEVYAEQIARVLTRCQPYPADETHAIQPWTENCRQRFTVERGRMGTQLYVIYDRVRGLEAYIHEDRIRHADFPVAWWYAHHMARLADDEAPELEALTWLGTRHYELALMGDALEVAAALRLLEGAPYSQDRHIGVVSPSQRFCVTPFRNSETELLVEDRWYTLDG</sequence>
<dbReference type="EMBL" id="NHYE01004621">
    <property type="protein sequence ID" value="PPQ83392.1"/>
    <property type="molecule type" value="Genomic_DNA"/>
</dbReference>
<evidence type="ECO:0000256" key="2">
    <source>
        <dbReference type="PROSITE-ProRule" id="PRU00047"/>
    </source>
</evidence>